<evidence type="ECO:0000256" key="1">
    <source>
        <dbReference type="SAM" id="Phobius"/>
    </source>
</evidence>
<feature type="transmembrane region" description="Helical" evidence="1">
    <location>
        <begin position="7"/>
        <end position="26"/>
    </location>
</feature>
<protein>
    <submittedName>
        <fullName evidence="2">Uncharacterized protein</fullName>
    </submittedName>
</protein>
<accession>A0A1H6C7D5</accession>
<proteinExistence type="predicted"/>
<reference evidence="2 3" key="1">
    <citation type="submission" date="2016-10" db="EMBL/GenBank/DDBJ databases">
        <authorList>
            <person name="de Groot N.N."/>
        </authorList>
    </citation>
    <scope>NUCLEOTIDE SEQUENCE [LARGE SCALE GENOMIC DNA]</scope>
    <source>
        <strain evidence="2 3">DSM 22489</strain>
    </source>
</reference>
<evidence type="ECO:0000313" key="2">
    <source>
        <dbReference type="EMBL" id="SEG68874.1"/>
    </source>
</evidence>
<sequence>MRFAVGVLIVMTVFIGVGVLTAHLILAHHANAGSYEPQVKLGADMAGLFAGGLAALIALIVVVRSGSKQS</sequence>
<gene>
    <name evidence="2" type="ORF">SAMN05421819_4287</name>
</gene>
<name>A0A1H6C7D5_9BACT</name>
<dbReference type="Proteomes" id="UP000236728">
    <property type="component" value="Unassembled WGS sequence"/>
</dbReference>
<feature type="transmembrane region" description="Helical" evidence="1">
    <location>
        <begin position="46"/>
        <end position="63"/>
    </location>
</feature>
<evidence type="ECO:0000313" key="3">
    <source>
        <dbReference type="Proteomes" id="UP000236728"/>
    </source>
</evidence>
<dbReference type="EMBL" id="FNVA01000009">
    <property type="protein sequence ID" value="SEG68874.1"/>
    <property type="molecule type" value="Genomic_DNA"/>
</dbReference>
<organism evidence="2 3">
    <name type="scientific">Bryocella elongata</name>
    <dbReference type="NCBI Taxonomy" id="863522"/>
    <lineage>
        <taxon>Bacteria</taxon>
        <taxon>Pseudomonadati</taxon>
        <taxon>Acidobacteriota</taxon>
        <taxon>Terriglobia</taxon>
        <taxon>Terriglobales</taxon>
        <taxon>Acidobacteriaceae</taxon>
        <taxon>Bryocella</taxon>
    </lineage>
</organism>
<dbReference type="RefSeq" id="WP_103935135.1">
    <property type="nucleotide sequence ID" value="NZ_FNVA01000009.1"/>
</dbReference>
<keyword evidence="1" id="KW-0812">Transmembrane</keyword>
<keyword evidence="1" id="KW-1133">Transmembrane helix</keyword>
<dbReference type="AlphaFoldDB" id="A0A1H6C7D5"/>
<keyword evidence="1" id="KW-0472">Membrane</keyword>
<keyword evidence="3" id="KW-1185">Reference proteome</keyword>